<dbReference type="FunFam" id="3.40.30.10:FF:000013">
    <property type="entry name" value="Blast:Protein SCO1 homolog, mitochondrial"/>
    <property type="match status" value="1"/>
</dbReference>
<dbReference type="AlphaFoldDB" id="A0A6L7G065"/>
<proteinExistence type="inferred from homology"/>
<reference evidence="5 6" key="1">
    <citation type="submission" date="2019-12" db="EMBL/GenBank/DDBJ databases">
        <authorList>
            <person name="Li M."/>
        </authorList>
    </citation>
    <scope>NUCLEOTIDE SEQUENCE [LARGE SCALE GENOMIC DNA]</scope>
    <source>
        <strain evidence="5 6">GBMRC 2024</strain>
    </source>
</reference>
<comment type="similarity">
    <text evidence="1">Belongs to the SCO1/2 family.</text>
</comment>
<dbReference type="Pfam" id="PF02630">
    <property type="entry name" value="SCO1-SenC"/>
    <property type="match status" value="1"/>
</dbReference>
<evidence type="ECO:0000256" key="1">
    <source>
        <dbReference type="ARBA" id="ARBA00010996"/>
    </source>
</evidence>
<organism evidence="5 6">
    <name type="scientific">Pseudooceanicola albus</name>
    <dbReference type="NCBI Taxonomy" id="2692189"/>
    <lineage>
        <taxon>Bacteria</taxon>
        <taxon>Pseudomonadati</taxon>
        <taxon>Pseudomonadota</taxon>
        <taxon>Alphaproteobacteria</taxon>
        <taxon>Rhodobacterales</taxon>
        <taxon>Paracoccaceae</taxon>
        <taxon>Pseudooceanicola</taxon>
    </lineage>
</organism>
<evidence type="ECO:0000313" key="5">
    <source>
        <dbReference type="EMBL" id="MXN16767.1"/>
    </source>
</evidence>
<dbReference type="SUPFAM" id="SSF52833">
    <property type="entry name" value="Thioredoxin-like"/>
    <property type="match status" value="1"/>
</dbReference>
<dbReference type="Gene3D" id="3.40.30.10">
    <property type="entry name" value="Glutaredoxin"/>
    <property type="match status" value="1"/>
</dbReference>
<dbReference type="EMBL" id="WUMU01000002">
    <property type="protein sequence ID" value="MXN16767.1"/>
    <property type="molecule type" value="Genomic_DNA"/>
</dbReference>
<dbReference type="Proteomes" id="UP000477911">
    <property type="component" value="Unassembled WGS sequence"/>
</dbReference>
<evidence type="ECO:0000313" key="6">
    <source>
        <dbReference type="Proteomes" id="UP000477911"/>
    </source>
</evidence>
<keyword evidence="4" id="KW-1015">Disulfide bond</keyword>
<protein>
    <submittedName>
        <fullName evidence="5">SCO family protein</fullName>
    </submittedName>
</protein>
<accession>A0A6L7G065</accession>
<dbReference type="PANTHER" id="PTHR12151">
    <property type="entry name" value="ELECTRON TRANSPORT PROTIN SCO1/SENC FAMILY MEMBER"/>
    <property type="match status" value="1"/>
</dbReference>
<name>A0A6L7G065_9RHOB</name>
<dbReference type="CDD" id="cd02968">
    <property type="entry name" value="SCO"/>
    <property type="match status" value="1"/>
</dbReference>
<evidence type="ECO:0000256" key="4">
    <source>
        <dbReference type="PIRSR" id="PIRSR603782-2"/>
    </source>
</evidence>
<keyword evidence="6" id="KW-1185">Reference proteome</keyword>
<evidence type="ECO:0000256" key="3">
    <source>
        <dbReference type="PIRSR" id="PIRSR603782-1"/>
    </source>
</evidence>
<dbReference type="InterPro" id="IPR036249">
    <property type="entry name" value="Thioredoxin-like_sf"/>
</dbReference>
<sequence length="210" mass="22788">MQRLYAIAAVIAMGGLLGGTWYATRPGGDDALAACRTGRIAGGTEQIGGSFTLLDETGAEVSEAQVIDRPALLYFGYSYCPDVCPMDLARNVAAVALLEARGRIVKPVFISVDPARDTAPQLADFTDYLHPRLLGLTGTPEQIRNAARAYRVYYKIHPPEAGAAADDYLVDHTTFSYLVLPGRGFVDFFRREETAEEMADRVSCFLDKAG</sequence>
<feature type="binding site" evidence="3">
    <location>
        <position position="172"/>
    </location>
    <ligand>
        <name>Cu cation</name>
        <dbReference type="ChEBI" id="CHEBI:23378"/>
    </ligand>
</feature>
<dbReference type="PANTHER" id="PTHR12151:SF25">
    <property type="entry name" value="LINALOOL DEHYDRATASE_ISOMERASE DOMAIN-CONTAINING PROTEIN"/>
    <property type="match status" value="1"/>
</dbReference>
<feature type="disulfide bond" description="Redox-active" evidence="4">
    <location>
        <begin position="80"/>
        <end position="84"/>
    </location>
</feature>
<keyword evidence="3" id="KW-0479">Metal-binding</keyword>
<gene>
    <name evidence="5" type="ORF">GR170_02880</name>
</gene>
<keyword evidence="2 3" id="KW-0186">Copper</keyword>
<dbReference type="InterPro" id="IPR003782">
    <property type="entry name" value="SCO1/SenC"/>
</dbReference>
<evidence type="ECO:0000256" key="2">
    <source>
        <dbReference type="ARBA" id="ARBA00023008"/>
    </source>
</evidence>
<dbReference type="GO" id="GO:0046872">
    <property type="term" value="F:metal ion binding"/>
    <property type="evidence" value="ECO:0007669"/>
    <property type="project" value="UniProtKB-KW"/>
</dbReference>
<comment type="caution">
    <text evidence="5">The sequence shown here is derived from an EMBL/GenBank/DDBJ whole genome shotgun (WGS) entry which is preliminary data.</text>
</comment>
<feature type="binding site" evidence="3">
    <location>
        <position position="80"/>
    </location>
    <ligand>
        <name>Cu cation</name>
        <dbReference type="ChEBI" id="CHEBI:23378"/>
    </ligand>
</feature>
<feature type="binding site" evidence="3">
    <location>
        <position position="84"/>
    </location>
    <ligand>
        <name>Cu cation</name>
        <dbReference type="ChEBI" id="CHEBI:23378"/>
    </ligand>
</feature>
<dbReference type="RefSeq" id="WP_160891433.1">
    <property type="nucleotide sequence ID" value="NZ_WUMU01000002.1"/>
</dbReference>